<dbReference type="Gene3D" id="3.30.365.10">
    <property type="entry name" value="Aldehyde oxidase/xanthine dehydrogenase, molybdopterin binding domain"/>
    <property type="match status" value="4"/>
</dbReference>
<sequence>MTQAPALPHTPVPTRTRVLGEPLNRVDGHVKTTGAARFSAEYPFPDLAHAALVHATVTRGRITAVDTEDALGLPGVLAVITHENAPEMKAPPRPSLVNMSTLATSTTVNYLNTDEVHWNGQPVAVVVATSLEAARDAARRVRVSYAQLPATTNFERELPNAVAQKNSGLIPGGGGKGDADAALEAADVSVDLHFTTPMHHHNALEPHATTAAWTGDRLTVYDGAQNIDWTRRHLAHKFGVSHTDVHVISTFVGGGFGGKINVWPGTILAVLAARVVGRPVRLMLTREGVYRTVGGRTPSAQRVALGAGHDGRLTALIHTSVTQLGRVGGVEEQVVSQSRHLYDAENILVQQSQVTLDALSTTSMRAPGESIGSFALEAAVDELAYRLDLDPIEFRMRNEPDRNPLDGKLFARRGLREAYARGAKRFRWQDRTPEPGSMRDGRWLVGMGVATAYHPSWQFPANLTLRISADGTVLLRCAFHEMGMGSATAFGQVTAYSLGVPFAAVRVEYGDSDLPAGPGAGGSAQTASVTSSILEGTARLKRDLRRLARRAGVSPAESPGAILTLAGRDHLTATVGSDTRLGQLGGQVRFMTKFLRDRRRYVKAACGAQFCEVRVDQDTGEVRVSRWLGVFDIGTVVNAKTAASQLRGGIVMGIGAALGEETLVDRDTGRIVNANLAEYHVPVHADIPRIDIECLGDPDPTMPLGVLGAGEVGIVGVAGAIANAVHHATGRRVRDLPITLDKLL</sequence>
<dbReference type="Gene3D" id="3.90.1170.50">
    <property type="entry name" value="Aldehyde oxidase/xanthine dehydrogenase, a/b hammerhead"/>
    <property type="match status" value="1"/>
</dbReference>
<evidence type="ECO:0000313" key="5">
    <source>
        <dbReference type="Proteomes" id="UP000294927"/>
    </source>
</evidence>
<dbReference type="Pfam" id="PF01315">
    <property type="entry name" value="Ald_Xan_dh_C"/>
    <property type="match status" value="1"/>
</dbReference>
<feature type="domain" description="Aldehyde oxidase/xanthine dehydrogenase a/b hammerhead" evidence="3">
    <location>
        <begin position="33"/>
        <end position="149"/>
    </location>
</feature>
<dbReference type="Proteomes" id="UP000294927">
    <property type="component" value="Unassembled WGS sequence"/>
</dbReference>
<dbReference type="SUPFAM" id="SSF54665">
    <property type="entry name" value="CO dehydrogenase molybdoprotein N-domain-like"/>
    <property type="match status" value="1"/>
</dbReference>
<evidence type="ECO:0000256" key="1">
    <source>
        <dbReference type="ARBA" id="ARBA00022505"/>
    </source>
</evidence>
<dbReference type="Pfam" id="PF02738">
    <property type="entry name" value="MoCoBD_1"/>
    <property type="match status" value="1"/>
</dbReference>
<dbReference type="InterPro" id="IPR000674">
    <property type="entry name" value="Ald_Oxase/Xan_DH_a/b"/>
</dbReference>
<dbReference type="GO" id="GO:0005506">
    <property type="term" value="F:iron ion binding"/>
    <property type="evidence" value="ECO:0007669"/>
    <property type="project" value="InterPro"/>
</dbReference>
<dbReference type="PANTHER" id="PTHR11908">
    <property type="entry name" value="XANTHINE DEHYDROGENASE"/>
    <property type="match status" value="1"/>
</dbReference>
<dbReference type="OrthoDB" id="135295at2"/>
<dbReference type="InterPro" id="IPR046867">
    <property type="entry name" value="AldOxase/xan_DH_MoCoBD2"/>
</dbReference>
<protein>
    <submittedName>
        <fullName evidence="4">Xanthine dehydrogenase YagR molybdenum-binding subunit</fullName>
    </submittedName>
</protein>
<dbReference type="InterPro" id="IPR037165">
    <property type="entry name" value="AldOxase/xan_DH_Mopterin-bd_sf"/>
</dbReference>
<name>A0A4R7VW61_9PSEU</name>
<dbReference type="RefSeq" id="WP_133902894.1">
    <property type="nucleotide sequence ID" value="NZ_SOCP01000004.1"/>
</dbReference>
<dbReference type="PANTHER" id="PTHR11908:SF132">
    <property type="entry name" value="ALDEHYDE OXIDASE 1-RELATED"/>
    <property type="match status" value="1"/>
</dbReference>
<dbReference type="GO" id="GO:0016491">
    <property type="term" value="F:oxidoreductase activity"/>
    <property type="evidence" value="ECO:0007669"/>
    <property type="project" value="UniProtKB-KW"/>
</dbReference>
<comment type="caution">
    <text evidence="4">The sequence shown here is derived from an EMBL/GenBank/DDBJ whole genome shotgun (WGS) entry which is preliminary data.</text>
</comment>
<dbReference type="AlphaFoldDB" id="A0A4R7VW61"/>
<evidence type="ECO:0000313" key="4">
    <source>
        <dbReference type="EMBL" id="TDV53878.1"/>
    </source>
</evidence>
<keyword evidence="1" id="KW-0500">Molybdenum</keyword>
<dbReference type="InterPro" id="IPR008274">
    <property type="entry name" value="AldOxase/xan_DH_MoCoBD1"/>
</dbReference>
<dbReference type="EMBL" id="SOCP01000004">
    <property type="protein sequence ID" value="TDV53878.1"/>
    <property type="molecule type" value="Genomic_DNA"/>
</dbReference>
<reference evidence="4 5" key="1">
    <citation type="submission" date="2019-03" db="EMBL/GenBank/DDBJ databases">
        <title>Genomic Encyclopedia of Archaeal and Bacterial Type Strains, Phase II (KMG-II): from individual species to whole genera.</title>
        <authorList>
            <person name="Goeker M."/>
        </authorList>
    </citation>
    <scope>NUCLEOTIDE SEQUENCE [LARGE SCALE GENOMIC DNA]</scope>
    <source>
        <strain evidence="4 5">DSM 45499</strain>
    </source>
</reference>
<accession>A0A4R7VW61</accession>
<keyword evidence="2" id="KW-0560">Oxidoreductase</keyword>
<evidence type="ECO:0000256" key="2">
    <source>
        <dbReference type="ARBA" id="ARBA00023002"/>
    </source>
</evidence>
<evidence type="ECO:0000259" key="3">
    <source>
        <dbReference type="SMART" id="SM01008"/>
    </source>
</evidence>
<dbReference type="InterPro" id="IPR016208">
    <property type="entry name" value="Ald_Oxase/xanthine_DH-like"/>
</dbReference>
<dbReference type="SUPFAM" id="SSF56003">
    <property type="entry name" value="Molybdenum cofactor-binding domain"/>
    <property type="match status" value="1"/>
</dbReference>
<proteinExistence type="predicted"/>
<dbReference type="InterPro" id="IPR036856">
    <property type="entry name" value="Ald_Oxase/Xan_DH_a/b_sf"/>
</dbReference>
<gene>
    <name evidence="4" type="ORF">CLV71_104346</name>
</gene>
<dbReference type="SMART" id="SM01008">
    <property type="entry name" value="Ald_Xan_dh_C"/>
    <property type="match status" value="1"/>
</dbReference>
<organism evidence="4 5">
    <name type="scientific">Actinophytocola oryzae</name>
    <dbReference type="NCBI Taxonomy" id="502181"/>
    <lineage>
        <taxon>Bacteria</taxon>
        <taxon>Bacillati</taxon>
        <taxon>Actinomycetota</taxon>
        <taxon>Actinomycetes</taxon>
        <taxon>Pseudonocardiales</taxon>
        <taxon>Pseudonocardiaceae</taxon>
    </lineage>
</organism>
<keyword evidence="5" id="KW-1185">Reference proteome</keyword>
<dbReference type="Pfam" id="PF20256">
    <property type="entry name" value="MoCoBD_2"/>
    <property type="match status" value="1"/>
</dbReference>